<organism evidence="1 2">
    <name type="scientific">Lactobacillus gasseri SV-16A-US</name>
    <dbReference type="NCBI Taxonomy" id="575604"/>
    <lineage>
        <taxon>Bacteria</taxon>
        <taxon>Bacillati</taxon>
        <taxon>Bacillota</taxon>
        <taxon>Bacilli</taxon>
        <taxon>Lactobacillales</taxon>
        <taxon>Lactobacillaceae</taxon>
        <taxon>Lactobacillus</taxon>
    </lineage>
</organism>
<dbReference type="RefSeq" id="WP_003653892.1">
    <property type="nucleotide sequence ID" value="NZ_KN050674.1"/>
</dbReference>
<dbReference type="EMBL" id="KN050674">
    <property type="protein sequence ID" value="KFL98105.1"/>
    <property type="molecule type" value="Genomic_DNA"/>
</dbReference>
<evidence type="ECO:0000313" key="1">
    <source>
        <dbReference type="EMBL" id="KFL98105.1"/>
    </source>
</evidence>
<protein>
    <recommendedName>
        <fullName evidence="3">Nonstructural protein</fullName>
    </recommendedName>
</protein>
<name>A0AB34P3N8_LACGS</name>
<accession>A0AB34P3N8</accession>
<dbReference type="AlphaFoldDB" id="A0AB34P3N8"/>
<gene>
    <name evidence="1" type="ORF">HMPREF5175_00947</name>
</gene>
<sequence>MKIKSIIETTKCIYAVSDDVDTVFNKMNEPYFFADTLFSKDEESDLPHFGSALAHAETNDHYKDCDGEPIYVVGHMQVLFNTSKIEKVYPMDREISGVEE</sequence>
<dbReference type="Proteomes" id="UP000030761">
    <property type="component" value="Unassembled WGS sequence"/>
</dbReference>
<reference evidence="1 2" key="1">
    <citation type="submission" date="2010-03" db="EMBL/GenBank/DDBJ databases">
        <title>The Genome Sequence of Lactobacillus gasseri strain SV-16A-US.</title>
        <authorList>
            <consortium name="The Broad Institute Genome Sequencing Platform"/>
            <person name="Ward D."/>
            <person name="Earl A."/>
            <person name="Feldgarden M."/>
            <person name="Gevers D."/>
            <person name="Young S.K."/>
            <person name="Zeng Q."/>
            <person name="Koehrsen M."/>
            <person name="Alvarado L."/>
            <person name="Berlin A."/>
            <person name="Bochicchio J."/>
            <person name="Borenstein D."/>
            <person name="Chapman S.B."/>
            <person name="Chen Z."/>
            <person name="Engels R."/>
            <person name="Freedman E."/>
            <person name="Gellesch M."/>
            <person name="Goldberg J."/>
            <person name="Griggs A."/>
            <person name="Gujja S."/>
            <person name="Heilman E."/>
            <person name="Heiman D."/>
            <person name="Hepburn T."/>
            <person name="Howarth C."/>
            <person name="Jen D."/>
            <person name="Larson L."/>
            <person name="Mehta T."/>
            <person name="Park D."/>
            <person name="Pearson M."/>
            <person name="Roberts A."/>
            <person name="Saif S."/>
            <person name="Shea T."/>
            <person name="Shenoy N."/>
            <person name="Sisk P."/>
            <person name="Stolte C."/>
            <person name="Sykes S."/>
            <person name="Thomson T."/>
            <person name="Walk T."/>
            <person name="White J."/>
            <person name="Yandava C."/>
            <person name="Liu Y."/>
            <person name="Xu Q."/>
            <person name="Haas B."/>
            <person name="Nusbaum C."/>
            <person name="Birren B."/>
        </authorList>
    </citation>
    <scope>NUCLEOTIDE SEQUENCE [LARGE SCALE GENOMIC DNA]</scope>
    <source>
        <strain evidence="1 2">SV-16A-US</strain>
    </source>
</reference>
<proteinExistence type="predicted"/>
<evidence type="ECO:0008006" key="3">
    <source>
        <dbReference type="Google" id="ProtNLM"/>
    </source>
</evidence>
<evidence type="ECO:0000313" key="2">
    <source>
        <dbReference type="Proteomes" id="UP000030761"/>
    </source>
</evidence>